<organism evidence="2">
    <name type="scientific">bioreactor metagenome</name>
    <dbReference type="NCBI Taxonomy" id="1076179"/>
    <lineage>
        <taxon>unclassified sequences</taxon>
        <taxon>metagenomes</taxon>
        <taxon>ecological metagenomes</taxon>
    </lineage>
</organism>
<dbReference type="Pfam" id="PF03703">
    <property type="entry name" value="bPH_2"/>
    <property type="match status" value="1"/>
</dbReference>
<comment type="caution">
    <text evidence="2">The sequence shown here is derived from an EMBL/GenBank/DDBJ whole genome shotgun (WGS) entry which is preliminary data.</text>
</comment>
<dbReference type="PANTHER" id="PTHR34473">
    <property type="entry name" value="UPF0699 TRANSMEMBRANE PROTEIN YDBS"/>
    <property type="match status" value="1"/>
</dbReference>
<dbReference type="EMBL" id="VSSQ01007932">
    <property type="protein sequence ID" value="MPM37407.1"/>
    <property type="molecule type" value="Genomic_DNA"/>
</dbReference>
<reference evidence="2" key="1">
    <citation type="submission" date="2019-08" db="EMBL/GenBank/DDBJ databases">
        <authorList>
            <person name="Kucharzyk K."/>
            <person name="Murdoch R.W."/>
            <person name="Higgins S."/>
            <person name="Loffler F."/>
        </authorList>
    </citation>
    <scope>NUCLEOTIDE SEQUENCE</scope>
</reference>
<dbReference type="InterPro" id="IPR005182">
    <property type="entry name" value="YdbS-like_PH"/>
</dbReference>
<gene>
    <name evidence="2" type="ORF">SDC9_84021</name>
</gene>
<evidence type="ECO:0000259" key="1">
    <source>
        <dbReference type="Pfam" id="PF03703"/>
    </source>
</evidence>
<dbReference type="AlphaFoldDB" id="A0A644Z9S3"/>
<sequence length="102" mass="11627">MCTILSIVLIIQTISGYRLYKNTSIKIGKGKIEISNGSIRKQTIIIPDEKIQSIGYKQSIFQRKKQVYDYNIDVCSNNTGDLIKLKNLDTKIINYLEDKAVV</sequence>
<feature type="domain" description="YdbS-like PH" evidence="1">
    <location>
        <begin position="20"/>
        <end position="85"/>
    </location>
</feature>
<evidence type="ECO:0000313" key="2">
    <source>
        <dbReference type="EMBL" id="MPM37407.1"/>
    </source>
</evidence>
<protein>
    <recommendedName>
        <fullName evidence="1">YdbS-like PH domain-containing protein</fullName>
    </recommendedName>
</protein>
<accession>A0A644Z9S3</accession>
<name>A0A644Z9S3_9ZZZZ</name>
<dbReference type="PANTHER" id="PTHR34473:SF2">
    <property type="entry name" value="UPF0699 TRANSMEMBRANE PROTEIN YDBT"/>
    <property type="match status" value="1"/>
</dbReference>
<proteinExistence type="predicted"/>